<dbReference type="GO" id="GO:0044283">
    <property type="term" value="P:small molecule biosynthetic process"/>
    <property type="evidence" value="ECO:0007669"/>
    <property type="project" value="UniProtKB-ARBA"/>
</dbReference>
<dbReference type="InterPro" id="IPR050231">
    <property type="entry name" value="Iron_ascorbate_oxido_reductase"/>
</dbReference>
<organism evidence="4 5">
    <name type="scientific">Pestalotiopsis fici (strain W106-1 / CGMCC3.15140)</name>
    <dbReference type="NCBI Taxonomy" id="1229662"/>
    <lineage>
        <taxon>Eukaryota</taxon>
        <taxon>Fungi</taxon>
        <taxon>Dikarya</taxon>
        <taxon>Ascomycota</taxon>
        <taxon>Pezizomycotina</taxon>
        <taxon>Sordariomycetes</taxon>
        <taxon>Xylariomycetidae</taxon>
        <taxon>Amphisphaeriales</taxon>
        <taxon>Sporocadaceae</taxon>
        <taxon>Pestalotiopsis</taxon>
    </lineage>
</organism>
<dbReference type="AlphaFoldDB" id="W3WZ14"/>
<evidence type="ECO:0000259" key="3">
    <source>
        <dbReference type="PROSITE" id="PS51471"/>
    </source>
</evidence>
<dbReference type="InterPro" id="IPR027443">
    <property type="entry name" value="IPNS-like_sf"/>
</dbReference>
<dbReference type="InterPro" id="IPR044861">
    <property type="entry name" value="IPNS-like_FE2OG_OXY"/>
</dbReference>
<dbReference type="PRINTS" id="PR00682">
    <property type="entry name" value="IPNSYNTHASE"/>
</dbReference>
<reference evidence="5" key="1">
    <citation type="journal article" date="2015" name="BMC Genomics">
        <title>Genomic and transcriptomic analysis of the endophytic fungus Pestalotiopsis fici reveals its lifestyle and high potential for synthesis of natural products.</title>
        <authorList>
            <person name="Wang X."/>
            <person name="Zhang X."/>
            <person name="Liu L."/>
            <person name="Xiang M."/>
            <person name="Wang W."/>
            <person name="Sun X."/>
            <person name="Che Y."/>
            <person name="Guo L."/>
            <person name="Liu G."/>
            <person name="Guo L."/>
            <person name="Wang C."/>
            <person name="Yin W.B."/>
            <person name="Stadler M."/>
            <person name="Zhang X."/>
            <person name="Liu X."/>
        </authorList>
    </citation>
    <scope>NUCLEOTIDE SEQUENCE [LARGE SCALE GENOMIC DNA]</scope>
    <source>
        <strain evidence="5">W106-1 / CGMCC3.15140</strain>
    </source>
</reference>
<dbReference type="PANTHER" id="PTHR47990">
    <property type="entry name" value="2-OXOGLUTARATE (2OG) AND FE(II)-DEPENDENT OXYGENASE SUPERFAMILY PROTEIN-RELATED"/>
    <property type="match status" value="1"/>
</dbReference>
<dbReference type="PROSITE" id="PS51471">
    <property type="entry name" value="FE2OG_OXY"/>
    <property type="match status" value="1"/>
</dbReference>
<dbReference type="InterPro" id="IPR026992">
    <property type="entry name" value="DIOX_N"/>
</dbReference>
<evidence type="ECO:0000256" key="1">
    <source>
        <dbReference type="ARBA" id="ARBA00008056"/>
    </source>
</evidence>
<feature type="domain" description="Fe2OG dioxygenase" evidence="3">
    <location>
        <begin position="183"/>
        <end position="285"/>
    </location>
</feature>
<name>W3WZ14_PESFW</name>
<dbReference type="Gene3D" id="2.60.120.330">
    <property type="entry name" value="B-lactam Antibiotic, Isopenicillin N Synthase, Chain"/>
    <property type="match status" value="1"/>
</dbReference>
<keyword evidence="2" id="KW-0479">Metal-binding</keyword>
<evidence type="ECO:0000313" key="5">
    <source>
        <dbReference type="Proteomes" id="UP000030651"/>
    </source>
</evidence>
<evidence type="ECO:0000256" key="2">
    <source>
        <dbReference type="RuleBase" id="RU003682"/>
    </source>
</evidence>
<protein>
    <recommendedName>
        <fullName evidence="3">Fe2OG dioxygenase domain-containing protein</fullName>
    </recommendedName>
</protein>
<comment type="similarity">
    <text evidence="1 2">Belongs to the iron/ascorbate-dependent oxidoreductase family.</text>
</comment>
<dbReference type="eggNOG" id="KOG0143">
    <property type="taxonomic scope" value="Eukaryota"/>
</dbReference>
<dbReference type="RefSeq" id="XP_007837186.1">
    <property type="nucleotide sequence ID" value="XM_007838995.1"/>
</dbReference>
<dbReference type="GeneID" id="19275427"/>
<dbReference type="InterPro" id="IPR005123">
    <property type="entry name" value="Oxoglu/Fe-dep_dioxygenase_dom"/>
</dbReference>
<dbReference type="OrthoDB" id="288590at2759"/>
<evidence type="ECO:0000313" key="4">
    <source>
        <dbReference type="EMBL" id="ETS78352.1"/>
    </source>
</evidence>
<dbReference type="InParanoid" id="W3WZ14"/>
<dbReference type="SUPFAM" id="SSF51197">
    <property type="entry name" value="Clavaminate synthase-like"/>
    <property type="match status" value="1"/>
</dbReference>
<dbReference type="EMBL" id="KI912115">
    <property type="protein sequence ID" value="ETS78352.1"/>
    <property type="molecule type" value="Genomic_DNA"/>
</dbReference>
<dbReference type="HOGENOM" id="CLU_010119_6_3_1"/>
<dbReference type="Proteomes" id="UP000030651">
    <property type="component" value="Unassembled WGS sequence"/>
</dbReference>
<proteinExistence type="inferred from homology"/>
<dbReference type="Pfam" id="PF03171">
    <property type="entry name" value="2OG-FeII_Oxy"/>
    <property type="match status" value="1"/>
</dbReference>
<accession>W3WZ14</accession>
<keyword evidence="5" id="KW-1185">Reference proteome</keyword>
<dbReference type="KEGG" id="pfy:PFICI_10414"/>
<keyword evidence="2" id="KW-0408">Iron</keyword>
<dbReference type="OMA" id="FACDQAR"/>
<dbReference type="GO" id="GO:0046872">
    <property type="term" value="F:metal ion binding"/>
    <property type="evidence" value="ECO:0007669"/>
    <property type="project" value="UniProtKB-KW"/>
</dbReference>
<dbReference type="Pfam" id="PF14226">
    <property type="entry name" value="DIOX_N"/>
    <property type="match status" value="1"/>
</dbReference>
<dbReference type="GO" id="GO:0016491">
    <property type="term" value="F:oxidoreductase activity"/>
    <property type="evidence" value="ECO:0007669"/>
    <property type="project" value="UniProtKB-KW"/>
</dbReference>
<gene>
    <name evidence="4" type="ORF">PFICI_10414</name>
</gene>
<keyword evidence="2" id="KW-0560">Oxidoreductase</keyword>
<sequence>MAAETPVSFHIPTVDLGPYLADPSSEESAKIVEQVRQACITSGFFQLVGHGISKELQNRVQKAAEAVFALPLETKKKLMHPKLKNRGYEIIGSQALQEGALPDLKEGYYVGQHIPADDKRATLHPHMIGENIFPVEIPEEVLKAPTEQYYSECLNLAHSIMEILAKGLPYGEDIFVPFMSNDPVCSIRLLHYPPQKSTDARQLGAGAHTDFGAITLLWQDMSGGLEVLNDAANEWVPVPPNPDAYVVNIGDMLSIWTKNAYKSAMHRVINKSQGDRYSVPFFVDGNTDVKLIPFDGSAPLTGKVITAEEHMLERFGTTYGRAKQTAQVA</sequence>